<dbReference type="Pfam" id="PF19278">
    <property type="entry name" value="Hydant_A_C"/>
    <property type="match status" value="1"/>
</dbReference>
<dbReference type="GO" id="GO:0047423">
    <property type="term" value="F:N-methylhydantoinase (ATP-hydrolyzing) activity"/>
    <property type="evidence" value="ECO:0007669"/>
    <property type="project" value="UniProtKB-EC"/>
</dbReference>
<organism evidence="4 5">
    <name type="scientific">Haloquadratum walsbyi (strain DSM 16854 / JCM 12705 / C23)</name>
    <dbReference type="NCBI Taxonomy" id="768065"/>
    <lineage>
        <taxon>Archaea</taxon>
        <taxon>Methanobacteriati</taxon>
        <taxon>Methanobacteriota</taxon>
        <taxon>Stenosarchaea group</taxon>
        <taxon>Halobacteria</taxon>
        <taxon>Halobacteriales</taxon>
        <taxon>Haloferacaceae</taxon>
        <taxon>Haloquadratum</taxon>
    </lineage>
</organism>
<name>G0LIT0_HALWC</name>
<dbReference type="GO" id="GO:0017168">
    <property type="term" value="F:5-oxoprolinase (ATP-hydrolyzing) activity"/>
    <property type="evidence" value="ECO:0007669"/>
    <property type="project" value="TreeGrafter"/>
</dbReference>
<evidence type="ECO:0000313" key="5">
    <source>
        <dbReference type="Proteomes" id="UP000007954"/>
    </source>
</evidence>
<reference evidence="4 5" key="1">
    <citation type="journal article" date="2011" name="PLoS ONE">
        <title>Haloquadratum walsbyi: limited diversity in a global pond.</title>
        <authorList>
            <person name="Dyall-Smith M."/>
            <person name="Pfeiffer F."/>
            <person name="Klee K."/>
            <person name="Palm P."/>
            <person name="Gross K."/>
            <person name="Schuster S.C."/>
            <person name="Rampp M."/>
            <person name="Oesterhelt D."/>
        </authorList>
    </citation>
    <scope>NUCLEOTIDE SEQUENCE [LARGE SCALE GENOMIC DNA]</scope>
    <source>
        <strain evidence="5">DSM 16854 / JCM 12705 / C23</strain>
    </source>
</reference>
<dbReference type="KEGG" id="hwc:Hqrw_2482"/>
<dbReference type="OrthoDB" id="8261at2157"/>
<dbReference type="PANTHER" id="PTHR11365:SF23">
    <property type="entry name" value="HYPOTHETICAL 5-OXOPROLINASE (EUROFUNG)-RELATED"/>
    <property type="match status" value="1"/>
</dbReference>
<dbReference type="GeneID" id="12447195"/>
<protein>
    <submittedName>
        <fullName evidence="4">N-methylhydantoinase (ATP-hydrolyzing) A</fullName>
        <ecNumber evidence="4">3.5.2.14</ecNumber>
    </submittedName>
</protein>
<sequence length="685" mass="73456">MTRDTEPRVGIDIGGTFTDLVVINNGTVTVTKTPSTNAQERGVLGGLNQLTESISLSISDIGFVAHGTTVATNAVLEEAWADTALITTDGFRDALAIGRQARPDIYDFQTEKPTPIVPRQRRFTVPERVTAQGTIDTPLDEDAVETLAAKLKNADIDSVAISLLFAYENQVHETRIKEILTEHNVDVSYSLSSDVLPEIREYERTLTTALNAALKPVMDRYIGNLETELTRAGVTTDLNIMQSNGGIITATVARDAPVNTLLSGPAAGVQGATYIAELCDISDVITMDMGGTSCDVSLVHNGTPTISRDVTVGEYPVHTQMIDIHTVGAGGGSIAWVDEGNALRVGPQSAGSDPGPISYGKGGNRPTITDAHLLLGRLDPSSFLSDNVAVDIAQIREIFETKLAAPLGISIETAAQGVIDVANASMQRALRVVSVERGYDPREFGLVAFGGAGPLHATAIASTLDIPRVIIPQTAGVLSALGLLISDTIYDFSNSHVRPWDVVSSTTLSTMFTEFISDGRAQLDAEGISPDQMCFERSVDLRYAGQSFELSISVPPGEIDTETLSVIESRFHSAHERRYGHADKTKPLELVTVRTRARGSTTEPDLTVTTPETNTAVSDAIIETRSVWFDGQQRETPVYDRSQLPPENTLTGPAIIDDAQSTTVIRPEQTAEIDTYGSVIIEINP</sequence>
<dbReference type="Pfam" id="PF05378">
    <property type="entry name" value="Hydant_A_N"/>
    <property type="match status" value="1"/>
</dbReference>
<feature type="domain" description="Hydantoinase/oxoprolinase N-terminal" evidence="2">
    <location>
        <begin position="8"/>
        <end position="183"/>
    </location>
</feature>
<dbReference type="InterPro" id="IPR045079">
    <property type="entry name" value="Oxoprolinase-like"/>
</dbReference>
<dbReference type="RefSeq" id="WP_014555980.1">
    <property type="nucleotide sequence ID" value="NC_017459.1"/>
</dbReference>
<dbReference type="PANTHER" id="PTHR11365">
    <property type="entry name" value="5-OXOPROLINASE RELATED"/>
    <property type="match status" value="1"/>
</dbReference>
<accession>G0LIT0</accession>
<dbReference type="InterPro" id="IPR002821">
    <property type="entry name" value="Hydantoinase_A"/>
</dbReference>
<feature type="domain" description="Hydantoinase A/oxoprolinase" evidence="1">
    <location>
        <begin position="204"/>
        <end position="489"/>
    </location>
</feature>
<evidence type="ECO:0000259" key="3">
    <source>
        <dbReference type="Pfam" id="PF19278"/>
    </source>
</evidence>
<feature type="domain" description="Acetophenone carboxylase-like C-terminal" evidence="3">
    <location>
        <begin position="505"/>
        <end position="676"/>
    </location>
</feature>
<evidence type="ECO:0000259" key="2">
    <source>
        <dbReference type="Pfam" id="PF05378"/>
    </source>
</evidence>
<dbReference type="InterPro" id="IPR043129">
    <property type="entry name" value="ATPase_NBD"/>
</dbReference>
<keyword evidence="4" id="KW-0378">Hydrolase</keyword>
<evidence type="ECO:0000259" key="1">
    <source>
        <dbReference type="Pfam" id="PF01968"/>
    </source>
</evidence>
<dbReference type="InterPro" id="IPR049517">
    <property type="entry name" value="ACX-like_C"/>
</dbReference>
<dbReference type="HOGENOM" id="CLU_002157_1_2_2"/>
<dbReference type="EC" id="3.5.2.14" evidence="4"/>
<dbReference type="SUPFAM" id="SSF53067">
    <property type="entry name" value="Actin-like ATPase domain"/>
    <property type="match status" value="1"/>
</dbReference>
<dbReference type="AlphaFoldDB" id="G0LIT0"/>
<dbReference type="Pfam" id="PF01968">
    <property type="entry name" value="Hydantoinase_A"/>
    <property type="match status" value="1"/>
</dbReference>
<dbReference type="GO" id="GO:0006749">
    <property type="term" value="P:glutathione metabolic process"/>
    <property type="evidence" value="ECO:0007669"/>
    <property type="project" value="TreeGrafter"/>
</dbReference>
<dbReference type="EMBL" id="FR746099">
    <property type="protein sequence ID" value="CCC40332.1"/>
    <property type="molecule type" value="Genomic_DNA"/>
</dbReference>
<dbReference type="Proteomes" id="UP000007954">
    <property type="component" value="Chromosome"/>
</dbReference>
<evidence type="ECO:0000313" key="4">
    <source>
        <dbReference type="EMBL" id="CCC40332.1"/>
    </source>
</evidence>
<dbReference type="InterPro" id="IPR008040">
    <property type="entry name" value="Hydant_A_N"/>
</dbReference>
<gene>
    <name evidence="4" type="primary">hyuA</name>
    <name evidence="4" type="ordered locus">Hqrw_2482</name>
</gene>
<proteinExistence type="predicted"/>
<dbReference type="GO" id="GO:0005829">
    <property type="term" value="C:cytosol"/>
    <property type="evidence" value="ECO:0007669"/>
    <property type="project" value="TreeGrafter"/>
</dbReference>